<evidence type="ECO:0000256" key="5">
    <source>
        <dbReference type="ARBA" id="ARBA00022989"/>
    </source>
</evidence>
<keyword evidence="7" id="KW-0408">Iron</keyword>
<evidence type="ECO:0000256" key="10">
    <source>
        <dbReference type="ARBA" id="ARBA00023157"/>
    </source>
</evidence>
<accession>A0A1R4FSC9</accession>
<keyword evidence="4" id="KW-0479">Metal-binding</keyword>
<name>A0A1R4FSC9_9MICO</name>
<evidence type="ECO:0000256" key="11">
    <source>
        <dbReference type="ARBA" id="ARBA00023444"/>
    </source>
</evidence>
<organism evidence="13 14">
    <name type="scientific">Agrococcus casei LMG 22410</name>
    <dbReference type="NCBI Taxonomy" id="1255656"/>
    <lineage>
        <taxon>Bacteria</taxon>
        <taxon>Bacillati</taxon>
        <taxon>Actinomycetota</taxon>
        <taxon>Actinomycetes</taxon>
        <taxon>Micrococcales</taxon>
        <taxon>Microbacteriaceae</taxon>
        <taxon>Agrococcus</taxon>
    </lineage>
</organism>
<feature type="transmembrane region" description="Helical" evidence="12">
    <location>
        <begin position="171"/>
        <end position="192"/>
    </location>
</feature>
<feature type="transmembrane region" description="Helical" evidence="12">
    <location>
        <begin position="97"/>
        <end position="121"/>
    </location>
</feature>
<dbReference type="GO" id="GO:0016491">
    <property type="term" value="F:oxidoreductase activity"/>
    <property type="evidence" value="ECO:0007669"/>
    <property type="project" value="UniProtKB-KW"/>
</dbReference>
<dbReference type="InterPro" id="IPR003780">
    <property type="entry name" value="COX15/CtaA_fam"/>
</dbReference>
<keyword evidence="5 12" id="KW-1133">Transmembrane helix</keyword>
<dbReference type="Proteomes" id="UP000195787">
    <property type="component" value="Unassembled WGS sequence"/>
</dbReference>
<keyword evidence="9 12" id="KW-0472">Membrane</keyword>
<feature type="transmembrane region" description="Helical" evidence="12">
    <location>
        <begin position="65"/>
        <end position="85"/>
    </location>
</feature>
<evidence type="ECO:0000256" key="9">
    <source>
        <dbReference type="ARBA" id="ARBA00023136"/>
    </source>
</evidence>
<keyword evidence="14" id="KW-1185">Reference proteome</keyword>
<feature type="transmembrane region" description="Helical" evidence="12">
    <location>
        <begin position="127"/>
        <end position="150"/>
    </location>
</feature>
<evidence type="ECO:0000256" key="4">
    <source>
        <dbReference type="ARBA" id="ARBA00022723"/>
    </source>
</evidence>
<evidence type="ECO:0000256" key="3">
    <source>
        <dbReference type="ARBA" id="ARBA00022692"/>
    </source>
</evidence>
<evidence type="ECO:0000256" key="1">
    <source>
        <dbReference type="ARBA" id="ARBA00004141"/>
    </source>
</evidence>
<evidence type="ECO:0000256" key="12">
    <source>
        <dbReference type="SAM" id="Phobius"/>
    </source>
</evidence>
<dbReference type="GO" id="GO:0006784">
    <property type="term" value="P:heme A biosynthetic process"/>
    <property type="evidence" value="ECO:0007669"/>
    <property type="project" value="InterPro"/>
</dbReference>
<feature type="transmembrane region" description="Helical" evidence="12">
    <location>
        <begin position="268"/>
        <end position="288"/>
    </location>
</feature>
<keyword evidence="10" id="KW-1015">Disulfide bond</keyword>
<reference evidence="13 14" key="1">
    <citation type="submission" date="2017-02" db="EMBL/GenBank/DDBJ databases">
        <authorList>
            <person name="Peterson S.W."/>
        </authorList>
    </citation>
    <scope>NUCLEOTIDE SEQUENCE [LARGE SCALE GENOMIC DNA]</scope>
    <source>
        <strain evidence="13 14">LMG 22410</strain>
    </source>
</reference>
<keyword evidence="2" id="KW-1003">Cell membrane</keyword>
<comment type="subcellular location">
    <subcellularLocation>
        <location evidence="1">Membrane</location>
        <topology evidence="1">Multi-pass membrane protein</topology>
    </subcellularLocation>
</comment>
<dbReference type="PANTHER" id="PTHR35457">
    <property type="entry name" value="HEME A SYNTHASE"/>
    <property type="match status" value="1"/>
</dbReference>
<sequence length="296" mass="31181">MSEVRQSRTLRAVSVATLASQILIVLTGGLVRLTESGLGCTDWPHCTPDSFFPVPEHGIHGFIEYANRLLGAVVIGISIWMLVLAIRKAKSAGGREILTLAALVFFLSAAQGIIGAVVVWLELRPDTVGIHFMLSVVLVALSTMLVWRVFRGPRGPKVATAPQFVLTHGATALFAIVIVMGTLTTGAGPHAGDGGAVRNGLNPELLQHFHAWPSYALLLVTLALLVVAVRKGPRIHLFSVLGLLAASLFQMVIGLIQANTGLPVPLVAAHMMGSVFAAAAMTATVLSLRGKAEVSV</sequence>
<keyword evidence="6" id="KW-0560">Oxidoreductase</keyword>
<evidence type="ECO:0000256" key="7">
    <source>
        <dbReference type="ARBA" id="ARBA00023004"/>
    </source>
</evidence>
<keyword evidence="3 12" id="KW-0812">Transmembrane</keyword>
<evidence type="ECO:0000256" key="2">
    <source>
        <dbReference type="ARBA" id="ARBA00022475"/>
    </source>
</evidence>
<evidence type="ECO:0000313" key="13">
    <source>
        <dbReference type="EMBL" id="SJM58642.1"/>
    </source>
</evidence>
<dbReference type="PANTHER" id="PTHR35457:SF1">
    <property type="entry name" value="HEME A SYNTHASE"/>
    <property type="match status" value="1"/>
</dbReference>
<comment type="pathway">
    <text evidence="11">Porphyrin-containing compound metabolism.</text>
</comment>
<protein>
    <submittedName>
        <fullName evidence="13">Cytochrome oxidase assembly protein</fullName>
    </submittedName>
</protein>
<keyword evidence="8" id="KW-0350">Heme biosynthesis</keyword>
<feature type="transmembrane region" description="Helical" evidence="12">
    <location>
        <begin position="212"/>
        <end position="229"/>
    </location>
</feature>
<evidence type="ECO:0000313" key="14">
    <source>
        <dbReference type="Proteomes" id="UP000195787"/>
    </source>
</evidence>
<dbReference type="Pfam" id="PF02628">
    <property type="entry name" value="COX15-CtaA"/>
    <property type="match status" value="1"/>
</dbReference>
<proteinExistence type="predicted"/>
<evidence type="ECO:0000256" key="8">
    <source>
        <dbReference type="ARBA" id="ARBA00023133"/>
    </source>
</evidence>
<dbReference type="GO" id="GO:0016020">
    <property type="term" value="C:membrane"/>
    <property type="evidence" value="ECO:0007669"/>
    <property type="project" value="UniProtKB-SubCell"/>
</dbReference>
<dbReference type="GO" id="GO:0046872">
    <property type="term" value="F:metal ion binding"/>
    <property type="evidence" value="ECO:0007669"/>
    <property type="project" value="UniProtKB-KW"/>
</dbReference>
<dbReference type="EMBL" id="FUHU01000026">
    <property type="protein sequence ID" value="SJM58642.1"/>
    <property type="molecule type" value="Genomic_DNA"/>
</dbReference>
<gene>
    <name evidence="13" type="ORF">CZ674_06225</name>
</gene>
<evidence type="ECO:0000256" key="6">
    <source>
        <dbReference type="ARBA" id="ARBA00023002"/>
    </source>
</evidence>
<feature type="transmembrane region" description="Helical" evidence="12">
    <location>
        <begin position="236"/>
        <end position="256"/>
    </location>
</feature>
<feature type="transmembrane region" description="Helical" evidence="12">
    <location>
        <begin position="12"/>
        <end position="33"/>
    </location>
</feature>
<dbReference type="InterPro" id="IPR050450">
    <property type="entry name" value="COX15/CtaA_HemeA_synthase"/>
</dbReference>
<dbReference type="AlphaFoldDB" id="A0A1R4FSC9"/>